<reference evidence="1 2" key="1">
    <citation type="journal article" date="2016" name="Int. J. Syst. Evol. Microbiol.">
        <title>Pseudaminobacter manganicus sp. nov., isolated from sludge of a manganese mine.</title>
        <authorList>
            <person name="Li J."/>
            <person name="Huang J."/>
            <person name="Liao S."/>
            <person name="Wang G."/>
        </authorList>
    </citation>
    <scope>NUCLEOTIDE SEQUENCE [LARGE SCALE GENOMIC DNA]</scope>
    <source>
        <strain evidence="1 2">JH-7</strain>
    </source>
</reference>
<gene>
    <name evidence="1" type="ORF">BFN67_07500</name>
</gene>
<evidence type="ECO:0000313" key="1">
    <source>
        <dbReference type="EMBL" id="OQM73750.1"/>
    </source>
</evidence>
<dbReference type="OrthoDB" id="9814719at2"/>
<dbReference type="Gene3D" id="3.10.520.10">
    <property type="entry name" value="ApbE-like domains"/>
    <property type="match status" value="1"/>
</dbReference>
<organism evidence="1 2">
    <name type="scientific">Manganibacter manganicus</name>
    <dbReference type="NCBI Taxonomy" id="1873176"/>
    <lineage>
        <taxon>Bacteria</taxon>
        <taxon>Pseudomonadati</taxon>
        <taxon>Pseudomonadota</taxon>
        <taxon>Alphaproteobacteria</taxon>
        <taxon>Hyphomicrobiales</taxon>
        <taxon>Phyllobacteriaceae</taxon>
        <taxon>Manganibacter</taxon>
    </lineage>
</organism>
<dbReference type="SUPFAM" id="SSF143631">
    <property type="entry name" value="ApbE-like"/>
    <property type="match status" value="1"/>
</dbReference>
<accession>A0A1V8RKM5</accession>
<evidence type="ECO:0000313" key="2">
    <source>
        <dbReference type="Proteomes" id="UP000191905"/>
    </source>
</evidence>
<name>A0A1V8RKM5_9HYPH</name>
<dbReference type="AlphaFoldDB" id="A0A1V8RKM5"/>
<dbReference type="RefSeq" id="WP_080921437.1">
    <property type="nucleotide sequence ID" value="NZ_MDET01000056.1"/>
</dbReference>
<keyword evidence="2" id="KW-1185">Reference proteome</keyword>
<protein>
    <submittedName>
        <fullName evidence="1">Thiamine biosynthesis protein ApbE</fullName>
    </submittedName>
</protein>
<proteinExistence type="predicted"/>
<comment type="caution">
    <text evidence="1">The sequence shown here is derived from an EMBL/GenBank/DDBJ whole genome shotgun (WGS) entry which is preliminary data.</text>
</comment>
<dbReference type="EMBL" id="MDET01000056">
    <property type="protein sequence ID" value="OQM73750.1"/>
    <property type="molecule type" value="Genomic_DNA"/>
</dbReference>
<dbReference type="InterPro" id="IPR003374">
    <property type="entry name" value="ApbE-like_sf"/>
</dbReference>
<dbReference type="STRING" id="1873176.BFN67_07500"/>
<sequence length="303" mass="31945">MTGPQAHWLEDGKRLHLNHGPIDLIVQAFGAPQERQAAYQQAVDRFRTVLDELVAELPKLRYPASVVRRSFTGPTARRMEVAVAALASNAFITPMAAVAGAVADEILAAMVAERKLERAYVNNGGDTAFFLASDQAMRFAIAGTGHGLSDRIAVHAADPVRGVATSGWRGRSFSLGIADAVTVLAHTGAAADAAATLIANAIDLPGHPAVARRPARDLAPDSDLGGRLVTTGVSVLSPVEVAAALERGLRVAENFRLCGLIQAAAMFLCGNVRLCGRVLNETPALTHMPSRISKPTLERTSHA</sequence>
<dbReference type="PIRSF" id="PIRSF006421">
    <property type="entry name" value="UCP006421"/>
    <property type="match status" value="1"/>
</dbReference>
<dbReference type="InterPro" id="IPR007183">
    <property type="entry name" value="UPF0280"/>
</dbReference>
<dbReference type="Proteomes" id="UP000191905">
    <property type="component" value="Unassembled WGS sequence"/>
</dbReference>
<dbReference type="NCBIfam" id="NF003322">
    <property type="entry name" value="PRK04334.1-2"/>
    <property type="match status" value="1"/>
</dbReference>